<evidence type="ECO:0000256" key="2">
    <source>
        <dbReference type="ARBA" id="ARBA00010279"/>
    </source>
</evidence>
<keyword evidence="6 14" id="KW-0732">Signal</keyword>
<dbReference type="SUPFAM" id="SSF55486">
    <property type="entry name" value="Metalloproteases ('zincins'), catalytic domain"/>
    <property type="match status" value="1"/>
</dbReference>
<dbReference type="PRINTS" id="PR00768">
    <property type="entry name" value="DEUTEROLYSIN"/>
</dbReference>
<comment type="catalytic activity">
    <reaction evidence="1 14">
        <text>Preferential cleavage of bonds with hydrophobic residues in P1'. Also 3-Asn-|-Gln-4 and 8-Gly-|-Ser-9 bonds in insulin B chain.</text>
        <dbReference type="EC" id="3.4.24.39"/>
    </reaction>
</comment>
<feature type="compositionally biased region" description="Acidic residues" evidence="15">
    <location>
        <begin position="372"/>
        <end position="388"/>
    </location>
</feature>
<comment type="caution">
    <text evidence="16">The sequence shown here is derived from an EMBL/GenBank/DDBJ whole genome shotgun (WGS) entry which is preliminary data.</text>
</comment>
<evidence type="ECO:0000256" key="10">
    <source>
        <dbReference type="ARBA" id="ARBA00023145"/>
    </source>
</evidence>
<proteinExistence type="inferred from homology"/>
<feature type="chain" id="PRO_5034338007" description="Neutral protease 2" evidence="14">
    <location>
        <begin position="17"/>
        <end position="388"/>
    </location>
</feature>
<keyword evidence="10" id="KW-0865">Zymogen</keyword>
<dbReference type="Proteomes" id="UP000636479">
    <property type="component" value="Unassembled WGS sequence"/>
</dbReference>
<dbReference type="GeneID" id="59345720"/>
<dbReference type="EMBL" id="JACAZF010000005">
    <property type="protein sequence ID" value="KAF7304153.1"/>
    <property type="molecule type" value="Genomic_DNA"/>
</dbReference>
<evidence type="ECO:0000256" key="3">
    <source>
        <dbReference type="ARBA" id="ARBA00022670"/>
    </source>
</evidence>
<keyword evidence="7 14" id="KW-0378">Hydrolase</keyword>
<keyword evidence="5 12" id="KW-0479">Metal-binding</keyword>
<dbReference type="GO" id="GO:0004222">
    <property type="term" value="F:metalloendopeptidase activity"/>
    <property type="evidence" value="ECO:0007669"/>
    <property type="project" value="InterPro"/>
</dbReference>
<dbReference type="Gene3D" id="2.60.40.2970">
    <property type="match status" value="1"/>
</dbReference>
<feature type="signal peptide" evidence="14">
    <location>
        <begin position="1"/>
        <end position="16"/>
    </location>
</feature>
<dbReference type="GO" id="GO:0005576">
    <property type="term" value="C:extracellular region"/>
    <property type="evidence" value="ECO:0007669"/>
    <property type="project" value="UniProtKB-SubCell"/>
</dbReference>
<dbReference type="InterPro" id="IPR024079">
    <property type="entry name" value="MetalloPept_cat_dom_sf"/>
</dbReference>
<reference evidence="16" key="1">
    <citation type="submission" date="2020-05" db="EMBL/GenBank/DDBJ databases">
        <title>Mycena genomes resolve the evolution of fungal bioluminescence.</title>
        <authorList>
            <person name="Tsai I.J."/>
        </authorList>
    </citation>
    <scope>NUCLEOTIDE SEQUENCE</scope>
    <source>
        <strain evidence="16">171206Taipei</strain>
    </source>
</reference>
<feature type="binding site" evidence="12">
    <location>
        <position position="318"/>
    </location>
    <ligand>
        <name>Zn(2+)</name>
        <dbReference type="ChEBI" id="CHEBI:29105"/>
        <note>catalytic</note>
    </ligand>
</feature>
<comment type="cofactor">
    <cofactor evidence="12 14">
        <name>Zn(2+)</name>
        <dbReference type="ChEBI" id="CHEBI:29105"/>
    </cofactor>
    <text evidence="12 14">Binds 1 zinc ion per subunit.</text>
</comment>
<dbReference type="CDD" id="cd11008">
    <property type="entry name" value="M35_deuterolysin_like"/>
    <property type="match status" value="1"/>
</dbReference>
<evidence type="ECO:0000256" key="9">
    <source>
        <dbReference type="ARBA" id="ARBA00023049"/>
    </source>
</evidence>
<dbReference type="Pfam" id="PF02102">
    <property type="entry name" value="Peptidase_M35"/>
    <property type="match status" value="1"/>
</dbReference>
<evidence type="ECO:0000256" key="14">
    <source>
        <dbReference type="RuleBase" id="RU361126"/>
    </source>
</evidence>
<feature type="binding site" evidence="12">
    <location>
        <position position="322"/>
    </location>
    <ligand>
        <name>Zn(2+)</name>
        <dbReference type="ChEBI" id="CHEBI:29105"/>
        <note>catalytic</note>
    </ligand>
</feature>
<evidence type="ECO:0000256" key="15">
    <source>
        <dbReference type="SAM" id="MobiDB-lite"/>
    </source>
</evidence>
<protein>
    <recommendedName>
        <fullName evidence="14">Neutral protease 2</fullName>
        <ecNumber evidence="14">3.4.24.39</ecNumber>
    </recommendedName>
    <alternativeName>
        <fullName evidence="14">Deuterolysin</fullName>
    </alternativeName>
</protein>
<evidence type="ECO:0000256" key="13">
    <source>
        <dbReference type="PIRSR" id="PIRSR601384-3"/>
    </source>
</evidence>
<name>A0A8H6SQV2_9AGAR</name>
<comment type="subcellular location">
    <subcellularLocation>
        <location evidence="14">Secreted</location>
    </subcellularLocation>
</comment>
<dbReference type="InterPro" id="IPR050414">
    <property type="entry name" value="Fungal_M35_metalloproteases"/>
</dbReference>
<evidence type="ECO:0000256" key="6">
    <source>
        <dbReference type="ARBA" id="ARBA00022729"/>
    </source>
</evidence>
<dbReference type="Gene3D" id="3.40.390.10">
    <property type="entry name" value="Collagenase (Catalytic Domain)"/>
    <property type="match status" value="1"/>
</dbReference>
<keyword evidence="17" id="KW-1185">Reference proteome</keyword>
<evidence type="ECO:0000256" key="8">
    <source>
        <dbReference type="ARBA" id="ARBA00022833"/>
    </source>
</evidence>
<evidence type="ECO:0000256" key="4">
    <source>
        <dbReference type="ARBA" id="ARBA00022685"/>
    </source>
</evidence>
<feature type="region of interest" description="Disordered" evidence="15">
    <location>
        <begin position="366"/>
        <end position="388"/>
    </location>
</feature>
<keyword evidence="3 14" id="KW-0645">Protease</keyword>
<feature type="disulfide bond" evidence="13">
    <location>
        <begin position="270"/>
        <end position="288"/>
    </location>
</feature>
<evidence type="ECO:0000256" key="11">
    <source>
        <dbReference type="PIRSR" id="PIRSR601384-1"/>
    </source>
</evidence>
<organism evidence="16 17">
    <name type="scientific">Mycena indigotica</name>
    <dbReference type="NCBI Taxonomy" id="2126181"/>
    <lineage>
        <taxon>Eukaryota</taxon>
        <taxon>Fungi</taxon>
        <taxon>Dikarya</taxon>
        <taxon>Basidiomycota</taxon>
        <taxon>Agaricomycotina</taxon>
        <taxon>Agaricomycetes</taxon>
        <taxon>Agaricomycetidae</taxon>
        <taxon>Agaricales</taxon>
        <taxon>Marasmiineae</taxon>
        <taxon>Mycenaceae</taxon>
        <taxon>Mycena</taxon>
    </lineage>
</organism>
<keyword evidence="4 14" id="KW-0165">Cleavage on pair of basic residues</keyword>
<evidence type="ECO:0000313" key="16">
    <source>
        <dbReference type="EMBL" id="KAF7304153.1"/>
    </source>
</evidence>
<dbReference type="AlphaFoldDB" id="A0A8H6SQV2"/>
<dbReference type="EC" id="3.4.24.39" evidence="14"/>
<dbReference type="OrthoDB" id="412874at2759"/>
<comment type="function">
    <text evidence="14">Secreted metalloproteinase that allows assimilation of proteinaceous substrates. Shows high activities on basic nuclear substrates such as histone and protamine.</text>
</comment>
<dbReference type="PANTHER" id="PTHR37016">
    <property type="match status" value="1"/>
</dbReference>
<dbReference type="PANTHER" id="PTHR37016:SF3">
    <property type="entry name" value="NEUTRAL PROTEASE 2-RELATED"/>
    <property type="match status" value="1"/>
</dbReference>
<comment type="similarity">
    <text evidence="2 14">Belongs to the peptidase M35 family.</text>
</comment>
<dbReference type="GO" id="GO:0006508">
    <property type="term" value="P:proteolysis"/>
    <property type="evidence" value="ECO:0007669"/>
    <property type="project" value="UniProtKB-KW"/>
</dbReference>
<evidence type="ECO:0000313" key="17">
    <source>
        <dbReference type="Proteomes" id="UP000636479"/>
    </source>
</evidence>
<evidence type="ECO:0000256" key="12">
    <source>
        <dbReference type="PIRSR" id="PIRSR601384-2"/>
    </source>
</evidence>
<evidence type="ECO:0000256" key="1">
    <source>
        <dbReference type="ARBA" id="ARBA00001187"/>
    </source>
</evidence>
<gene>
    <name evidence="16" type="ORF">MIND_00647100</name>
</gene>
<sequence>MLFSVVTSLLPALALAMIPPTQRAAGGLSVKVSVPKSDLASTESFVLTAAVTNNGAESLKVLKYGTILDGKLPTRSFTVTRGDVVVPFKGVKLSVSLADADESAFVTIPAGETVTVTHDVSALYDFASLGAGAFTFAPISSFQIAQARKAITRRSELQLVEFEAEPVTITVSGAISNRALPQRRAVNICKTSSRKSFINASLTEAKELAATAASYISSQSSSRRSNSSDSLYTSYFGKNPSSRVISIFNAVKNEKSTTRKLSCVDTHDACDGNVIAYTLIATTDIYFCDIFFKEVAHSNLCKGTTVASRSVRGGTTLHEFTHALSKTVDVSYGCENDQALSDAQKIRNADNFNCFATQVYADTACSAGGPQDPEDPEDLADPEFGEDV</sequence>
<dbReference type="InterPro" id="IPR001384">
    <property type="entry name" value="Peptidase_M35"/>
</dbReference>
<keyword evidence="8 12" id="KW-0862">Zinc</keyword>
<feature type="binding site" evidence="12">
    <location>
        <position position="329"/>
    </location>
    <ligand>
        <name>Zn(2+)</name>
        <dbReference type="ChEBI" id="CHEBI:29105"/>
        <note>catalytic</note>
    </ligand>
</feature>
<feature type="active site" evidence="11">
    <location>
        <position position="319"/>
    </location>
</feature>
<evidence type="ECO:0000256" key="7">
    <source>
        <dbReference type="ARBA" id="ARBA00022801"/>
    </source>
</evidence>
<dbReference type="RefSeq" id="XP_037221125.1">
    <property type="nucleotide sequence ID" value="XM_037363204.1"/>
</dbReference>
<evidence type="ECO:0000256" key="5">
    <source>
        <dbReference type="ARBA" id="ARBA00022723"/>
    </source>
</evidence>
<keyword evidence="9 14" id="KW-0482">Metalloprotease</keyword>
<feature type="disulfide bond" evidence="13">
    <location>
        <begin position="189"/>
        <end position="263"/>
    </location>
</feature>
<accession>A0A8H6SQV2</accession>
<keyword evidence="14" id="KW-0964">Secreted</keyword>
<dbReference type="GO" id="GO:0046872">
    <property type="term" value="F:metal ion binding"/>
    <property type="evidence" value="ECO:0007669"/>
    <property type="project" value="UniProtKB-KW"/>
</dbReference>